<comment type="caution">
    <text evidence="1">The sequence shown here is derived from an EMBL/GenBank/DDBJ whole genome shotgun (WGS) entry which is preliminary data.</text>
</comment>
<organism evidence="1 2">
    <name type="scientific">Cyclotella atomus</name>
    <dbReference type="NCBI Taxonomy" id="382360"/>
    <lineage>
        <taxon>Eukaryota</taxon>
        <taxon>Sar</taxon>
        <taxon>Stramenopiles</taxon>
        <taxon>Ochrophyta</taxon>
        <taxon>Bacillariophyta</taxon>
        <taxon>Coscinodiscophyceae</taxon>
        <taxon>Thalassiosirophycidae</taxon>
        <taxon>Stephanodiscales</taxon>
        <taxon>Stephanodiscaceae</taxon>
        <taxon>Cyclotella</taxon>
    </lineage>
</organism>
<dbReference type="AlphaFoldDB" id="A0ABD3N0W2"/>
<proteinExistence type="predicted"/>
<reference evidence="1 2" key="1">
    <citation type="submission" date="2024-10" db="EMBL/GenBank/DDBJ databases">
        <title>Updated reference genomes for cyclostephanoid diatoms.</title>
        <authorList>
            <person name="Roberts W.R."/>
            <person name="Alverson A.J."/>
        </authorList>
    </citation>
    <scope>NUCLEOTIDE SEQUENCE [LARGE SCALE GENOMIC DNA]</scope>
    <source>
        <strain evidence="1 2">AJA010-31</strain>
    </source>
</reference>
<dbReference type="EMBL" id="JALLPJ020001352">
    <property type="protein sequence ID" value="KAL3768172.1"/>
    <property type="molecule type" value="Genomic_DNA"/>
</dbReference>
<evidence type="ECO:0000313" key="2">
    <source>
        <dbReference type="Proteomes" id="UP001530400"/>
    </source>
</evidence>
<keyword evidence="2" id="KW-1185">Reference proteome</keyword>
<name>A0ABD3N0W2_9STRA</name>
<protein>
    <recommendedName>
        <fullName evidence="3">DDE Tnp4 domain-containing protein</fullName>
    </recommendedName>
</protein>
<evidence type="ECO:0008006" key="3">
    <source>
        <dbReference type="Google" id="ProtNLM"/>
    </source>
</evidence>
<sequence length="306" mass="35271">MATDELSRFSSEECLRKGLRLLKYTNIEIDRVCDRTNNERFSSHFGFPPETVAAVLNDNSAIKPKEFFMTLNWWKSYQEEHQMESRWKWHPETIRGKLYKVCRQLEKRYDDKIIFGGFEEGQVYLSSIDCVHFGWQECLTDPGGKWYSHKHNGPGISYEVCVDAVKDRIVWTNGPFPAATHDITIFRGGKKKLGKDTWKKSSLYHRIRDGKRVVGDSGYVGEPDKVSTTLAGHSDATKELFARLKSRQETLFRGYKALGIMGGKPFRHKGKQGGGSEERMAVHRLVFRAVTVVMQYNMESRPLFDV</sequence>
<gene>
    <name evidence="1" type="ORF">ACHAWO_006542</name>
</gene>
<dbReference type="Proteomes" id="UP001530400">
    <property type="component" value="Unassembled WGS sequence"/>
</dbReference>
<accession>A0ABD3N0W2</accession>
<evidence type="ECO:0000313" key="1">
    <source>
        <dbReference type="EMBL" id="KAL3768172.1"/>
    </source>
</evidence>